<dbReference type="InterPro" id="IPR001789">
    <property type="entry name" value="Sig_transdc_resp-reg_receiver"/>
</dbReference>
<accession>A0A1Z3NCD5</accession>
<sequence length="461" mass="51032">MRILIVDDETLVRKTMQSQIPPTHTVALADSLEEAVDVLDKQIIDLVFTDLSLDESAERQGIELIQHISKHYPSTVVVAMTGHDESHLVEACMKAGAVDYLVKPFDGKVLTQVLRKAPVLHRLLRRNQTLKHQAGSKLVSHINLYTKSPAFKAVIDTAKKIRGSGQSVLIRGESGSGKEVMAQYLWSLENDDSRPFIAVNCGAIPSHLAESELFGHKKGAFTGATESRAGKFESADGGDLFLDELATLSQDLQVKLLRALSSGDIYPVGQDFGKKVNCRTIAATNENLEEMIADKKFREDLFFRIKKFTITLPPLRQRKEDILDLANEFLRAGNYGDKSFSKKAEELLLTYSWPGNIRELKSAIEVACVLAEDSEIQVSDLTPHLVQSAPVYEEVIKSSSVAEIDEAALEGRYSHVVSEFELKLIDFALKKKGSESAAARYLGIPRSTLGDIRRRLAGIKK</sequence>
<dbReference type="Pfam" id="PF00072">
    <property type="entry name" value="Response_reg"/>
    <property type="match status" value="1"/>
</dbReference>
<dbReference type="PROSITE" id="PS50110">
    <property type="entry name" value="RESPONSE_REGULATORY"/>
    <property type="match status" value="1"/>
</dbReference>
<evidence type="ECO:0000256" key="2">
    <source>
        <dbReference type="ARBA" id="ARBA00022840"/>
    </source>
</evidence>
<dbReference type="EMBL" id="CP020946">
    <property type="protein sequence ID" value="ASD65091.1"/>
    <property type="molecule type" value="Genomic_DNA"/>
</dbReference>
<dbReference type="SUPFAM" id="SSF52172">
    <property type="entry name" value="CheY-like"/>
    <property type="match status" value="1"/>
</dbReference>
<dbReference type="InterPro" id="IPR027417">
    <property type="entry name" value="P-loop_NTPase"/>
</dbReference>
<proteinExistence type="predicted"/>
<dbReference type="InterPro" id="IPR002078">
    <property type="entry name" value="Sigma_54_int"/>
</dbReference>
<evidence type="ECO:0000259" key="5">
    <source>
        <dbReference type="PROSITE" id="PS50110"/>
    </source>
</evidence>
<dbReference type="Gene3D" id="1.10.8.60">
    <property type="match status" value="1"/>
</dbReference>
<dbReference type="CDD" id="cd00009">
    <property type="entry name" value="AAA"/>
    <property type="match status" value="1"/>
</dbReference>
<dbReference type="OrthoDB" id="5288051at2"/>
<organism evidence="6 7">
    <name type="scientific">Bdellovibrio bacteriovorus</name>
    <dbReference type="NCBI Taxonomy" id="959"/>
    <lineage>
        <taxon>Bacteria</taxon>
        <taxon>Pseudomonadati</taxon>
        <taxon>Bdellovibrionota</taxon>
        <taxon>Bdellovibrionia</taxon>
        <taxon>Bdellovibrionales</taxon>
        <taxon>Pseudobdellovibrionaceae</taxon>
        <taxon>Bdellovibrio</taxon>
    </lineage>
</organism>
<dbReference type="Pfam" id="PF00158">
    <property type="entry name" value="Sigma54_activat"/>
    <property type="match status" value="1"/>
</dbReference>
<keyword evidence="2" id="KW-0067">ATP-binding</keyword>
<name>A0A1Z3NCD5_BDEBC</name>
<dbReference type="Gene3D" id="3.40.50.2300">
    <property type="match status" value="1"/>
</dbReference>
<dbReference type="Gene3D" id="3.40.50.300">
    <property type="entry name" value="P-loop containing nucleotide triphosphate hydrolases"/>
    <property type="match status" value="1"/>
</dbReference>
<dbReference type="RefSeq" id="WP_088566500.1">
    <property type="nucleotide sequence ID" value="NZ_CP020946.1"/>
</dbReference>
<evidence type="ECO:0000259" key="4">
    <source>
        <dbReference type="PROSITE" id="PS50045"/>
    </source>
</evidence>
<evidence type="ECO:0000313" key="7">
    <source>
        <dbReference type="Proteomes" id="UP000197003"/>
    </source>
</evidence>
<feature type="modified residue" description="4-aspartylphosphate" evidence="3">
    <location>
        <position position="50"/>
    </location>
</feature>
<dbReference type="Proteomes" id="UP000197003">
    <property type="component" value="Chromosome"/>
</dbReference>
<dbReference type="GO" id="GO:0006355">
    <property type="term" value="P:regulation of DNA-templated transcription"/>
    <property type="evidence" value="ECO:0007669"/>
    <property type="project" value="InterPro"/>
</dbReference>
<dbReference type="InterPro" id="IPR025662">
    <property type="entry name" value="Sigma_54_int_dom_ATP-bd_1"/>
</dbReference>
<dbReference type="Pfam" id="PF25601">
    <property type="entry name" value="AAA_lid_14"/>
    <property type="match status" value="1"/>
</dbReference>
<evidence type="ECO:0000256" key="3">
    <source>
        <dbReference type="PROSITE-ProRule" id="PRU00169"/>
    </source>
</evidence>
<evidence type="ECO:0000313" key="6">
    <source>
        <dbReference type="EMBL" id="ASD65091.1"/>
    </source>
</evidence>
<dbReference type="GO" id="GO:0000160">
    <property type="term" value="P:phosphorelay signal transduction system"/>
    <property type="evidence" value="ECO:0007669"/>
    <property type="project" value="InterPro"/>
</dbReference>
<dbReference type="SUPFAM" id="SSF52540">
    <property type="entry name" value="P-loop containing nucleoside triphosphate hydrolases"/>
    <property type="match status" value="1"/>
</dbReference>
<dbReference type="Gene3D" id="1.10.10.60">
    <property type="entry name" value="Homeodomain-like"/>
    <property type="match status" value="1"/>
</dbReference>
<feature type="domain" description="Sigma-54 factor interaction" evidence="4">
    <location>
        <begin position="144"/>
        <end position="369"/>
    </location>
</feature>
<evidence type="ECO:0008006" key="8">
    <source>
        <dbReference type="Google" id="ProtNLM"/>
    </source>
</evidence>
<keyword evidence="3" id="KW-0597">Phosphoprotein</keyword>
<dbReference type="InterPro" id="IPR058031">
    <property type="entry name" value="AAA_lid_NorR"/>
</dbReference>
<dbReference type="SMART" id="SM00448">
    <property type="entry name" value="REC"/>
    <property type="match status" value="1"/>
</dbReference>
<dbReference type="AlphaFoldDB" id="A0A1Z3NCD5"/>
<keyword evidence="1" id="KW-0547">Nucleotide-binding</keyword>
<reference evidence="6 7" key="1">
    <citation type="submission" date="2017-04" db="EMBL/GenBank/DDBJ databases">
        <title>Whole genome sequence of Bdellovibrio bacteriovorus strain SSB218315.</title>
        <authorList>
            <person name="Oyedara O."/>
            <person name="Rodriguez-Perez M.A."/>
        </authorList>
    </citation>
    <scope>NUCLEOTIDE SEQUENCE [LARGE SCALE GENOMIC DNA]</scope>
    <source>
        <strain evidence="6 7">SSB218315</strain>
    </source>
</reference>
<dbReference type="SMART" id="SM00382">
    <property type="entry name" value="AAA"/>
    <property type="match status" value="1"/>
</dbReference>
<dbReference type="FunFam" id="3.40.50.300:FF:000006">
    <property type="entry name" value="DNA-binding transcriptional regulator NtrC"/>
    <property type="match status" value="1"/>
</dbReference>
<dbReference type="PROSITE" id="PS00675">
    <property type="entry name" value="SIGMA54_INTERACT_1"/>
    <property type="match status" value="1"/>
</dbReference>
<dbReference type="InterPro" id="IPR011006">
    <property type="entry name" value="CheY-like_superfamily"/>
</dbReference>
<dbReference type="PROSITE" id="PS50045">
    <property type="entry name" value="SIGMA54_INTERACT_4"/>
    <property type="match status" value="1"/>
</dbReference>
<dbReference type="PANTHER" id="PTHR32071:SF14">
    <property type="entry name" value="TRANSCRIPTIONAL REGULATORY PROTEIN RTCR"/>
    <property type="match status" value="1"/>
</dbReference>
<dbReference type="PANTHER" id="PTHR32071">
    <property type="entry name" value="TRANSCRIPTIONAL REGULATORY PROTEIN"/>
    <property type="match status" value="1"/>
</dbReference>
<dbReference type="GO" id="GO:0005524">
    <property type="term" value="F:ATP binding"/>
    <property type="evidence" value="ECO:0007669"/>
    <property type="project" value="UniProtKB-KW"/>
</dbReference>
<evidence type="ECO:0000256" key="1">
    <source>
        <dbReference type="ARBA" id="ARBA00022741"/>
    </source>
</evidence>
<dbReference type="InterPro" id="IPR003593">
    <property type="entry name" value="AAA+_ATPase"/>
</dbReference>
<protein>
    <recommendedName>
        <fullName evidence="8">Sigma-54-dependent Fis family transcriptional regulator</fullName>
    </recommendedName>
</protein>
<feature type="domain" description="Response regulatory" evidence="5">
    <location>
        <begin position="2"/>
        <end position="118"/>
    </location>
</feature>
<gene>
    <name evidence="6" type="ORF">B9G79_16710</name>
</gene>